<feature type="domain" description="ABC transmembrane type-1" evidence="9">
    <location>
        <begin position="230"/>
        <end position="424"/>
    </location>
</feature>
<dbReference type="InterPro" id="IPR043429">
    <property type="entry name" value="ArtM/GltK/GlnP/TcyL/YhdX-like"/>
</dbReference>
<dbReference type="GO" id="GO:0006865">
    <property type="term" value="P:amino acid transport"/>
    <property type="evidence" value="ECO:0007669"/>
    <property type="project" value="TreeGrafter"/>
</dbReference>
<proteinExistence type="inferred from homology"/>
<gene>
    <name evidence="10" type="ORF">P73_0688</name>
</gene>
<comment type="similarity">
    <text evidence="2">Belongs to the binding-protein-dependent transport system permease family. HisMQ subfamily.</text>
</comment>
<keyword evidence="11" id="KW-1185">Reference proteome</keyword>
<evidence type="ECO:0000256" key="4">
    <source>
        <dbReference type="ARBA" id="ARBA00022475"/>
    </source>
</evidence>
<feature type="transmembrane region" description="Helical" evidence="8">
    <location>
        <begin position="227"/>
        <end position="253"/>
    </location>
</feature>
<dbReference type="InterPro" id="IPR010065">
    <property type="entry name" value="AA_ABC_transptr_permease_3TM"/>
</dbReference>
<feature type="transmembrane region" description="Helical" evidence="8">
    <location>
        <begin position="160"/>
        <end position="178"/>
    </location>
</feature>
<accession>A0A0B5DPA3</accession>
<evidence type="ECO:0000313" key="10">
    <source>
        <dbReference type="EMBL" id="AJE45403.1"/>
    </source>
</evidence>
<evidence type="ECO:0000256" key="5">
    <source>
        <dbReference type="ARBA" id="ARBA00022692"/>
    </source>
</evidence>
<keyword evidence="4" id="KW-1003">Cell membrane</keyword>
<dbReference type="KEGG" id="cid:P73_0688"/>
<dbReference type="Proteomes" id="UP000031521">
    <property type="component" value="Chromosome"/>
</dbReference>
<feature type="transmembrane region" description="Helical" evidence="8">
    <location>
        <begin position="138"/>
        <end position="154"/>
    </location>
</feature>
<feature type="transmembrane region" description="Helical" evidence="8">
    <location>
        <begin position="301"/>
        <end position="321"/>
    </location>
</feature>
<protein>
    <submittedName>
        <fullName evidence="10">Amino acid ABC transporter permease</fullName>
    </submittedName>
</protein>
<evidence type="ECO:0000256" key="6">
    <source>
        <dbReference type="ARBA" id="ARBA00022989"/>
    </source>
</evidence>
<feature type="transmembrane region" description="Helical" evidence="8">
    <location>
        <begin position="265"/>
        <end position="289"/>
    </location>
</feature>
<feature type="transmembrane region" description="Helical" evidence="8">
    <location>
        <begin position="39"/>
        <end position="60"/>
    </location>
</feature>
<dbReference type="GO" id="GO:0022857">
    <property type="term" value="F:transmembrane transporter activity"/>
    <property type="evidence" value="ECO:0007669"/>
    <property type="project" value="InterPro"/>
</dbReference>
<dbReference type="HOGENOM" id="CLU_019602_16_1_5"/>
<dbReference type="PANTHER" id="PTHR30614">
    <property type="entry name" value="MEMBRANE COMPONENT OF AMINO ACID ABC TRANSPORTER"/>
    <property type="match status" value="1"/>
</dbReference>
<feature type="transmembrane region" description="Helical" evidence="8">
    <location>
        <begin position="358"/>
        <end position="381"/>
    </location>
</feature>
<dbReference type="PROSITE" id="PS50928">
    <property type="entry name" value="ABC_TM1"/>
    <property type="match status" value="1"/>
</dbReference>
<keyword evidence="7 8" id="KW-0472">Membrane</keyword>
<keyword evidence="6 8" id="KW-1133">Transmembrane helix</keyword>
<evidence type="ECO:0000259" key="9">
    <source>
        <dbReference type="PROSITE" id="PS50928"/>
    </source>
</evidence>
<comment type="subcellular location">
    <subcellularLocation>
        <location evidence="1">Cell inner membrane</location>
        <topology evidence="1">Multi-pass membrane protein</topology>
    </subcellularLocation>
    <subcellularLocation>
        <location evidence="8">Cell membrane</location>
        <topology evidence="8">Multi-pass membrane protein</topology>
    </subcellularLocation>
</comment>
<evidence type="ECO:0000256" key="8">
    <source>
        <dbReference type="RuleBase" id="RU363032"/>
    </source>
</evidence>
<dbReference type="NCBIfam" id="TIGR01726">
    <property type="entry name" value="HEQRo_perm_3TM"/>
    <property type="match status" value="1"/>
</dbReference>
<dbReference type="EMBL" id="CP004393">
    <property type="protein sequence ID" value="AJE45403.1"/>
    <property type="molecule type" value="Genomic_DNA"/>
</dbReference>
<evidence type="ECO:0000256" key="7">
    <source>
        <dbReference type="ARBA" id="ARBA00023136"/>
    </source>
</evidence>
<dbReference type="InterPro" id="IPR035906">
    <property type="entry name" value="MetI-like_sf"/>
</dbReference>
<evidence type="ECO:0000256" key="2">
    <source>
        <dbReference type="ARBA" id="ARBA00010072"/>
    </source>
</evidence>
<dbReference type="Gene3D" id="1.10.3720.10">
    <property type="entry name" value="MetI-like"/>
    <property type="match status" value="1"/>
</dbReference>
<dbReference type="AlphaFoldDB" id="A0A0B5DPA3"/>
<dbReference type="STRING" id="1208324.P73_0688"/>
<dbReference type="SUPFAM" id="SSF161098">
    <property type="entry name" value="MetI-like"/>
    <property type="match status" value="1"/>
</dbReference>
<name>A0A0B5DPA3_9RHOB</name>
<dbReference type="CDD" id="cd06261">
    <property type="entry name" value="TM_PBP2"/>
    <property type="match status" value="1"/>
</dbReference>
<feature type="transmembrane region" description="Helical" evidence="8">
    <location>
        <begin position="112"/>
        <end position="131"/>
    </location>
</feature>
<organism evidence="10 11">
    <name type="scientific">Celeribacter indicus</name>
    <dbReference type="NCBI Taxonomy" id="1208324"/>
    <lineage>
        <taxon>Bacteria</taxon>
        <taxon>Pseudomonadati</taxon>
        <taxon>Pseudomonadota</taxon>
        <taxon>Alphaproteobacteria</taxon>
        <taxon>Rhodobacterales</taxon>
        <taxon>Roseobacteraceae</taxon>
        <taxon>Celeribacter</taxon>
    </lineage>
</organism>
<sequence length="436" mass="48923">MQEHTSAAFVRKQMLDQQPPPRMQVGAARWVRENLFSSWFNGILTLVSIYVIFLVLRPALPWLLGGVWNAGSLVECRQILTERFGNTHHACWAVLTERWNQLIYGFYPSSQYWRANLAFVLMLFAIAPVLFDRLPRRMLWFTVAFPFLMVWLVWGGPIWGPLSVAVGFALGGLAFKLADRFNSMAISAIAAVVVALAWWLFAGPPVVTDLSRIAPLGALPRVDSRELGGFMICLIIGISGIALSLPIGIILALGRQSDLFIVKTICVGFIEFIRGVPLITLLFTASLLLNYFLPPGTTFDLTLRVIIMVTLFASAYMAEVIRGGLAALPKGQYEAADALGLDYWKAQRLIIMPQALKISIPGIVNTFIGLFKDTTLVMFIGIYDMLGLSNAIRANAAWNGIYWELFIFIGLVFWICCFAMSRYSQWLERRLRTDHR</sequence>
<dbReference type="RefSeq" id="WP_043868480.1">
    <property type="nucleotide sequence ID" value="NZ_CP004393.1"/>
</dbReference>
<evidence type="ECO:0000256" key="1">
    <source>
        <dbReference type="ARBA" id="ARBA00004429"/>
    </source>
</evidence>
<evidence type="ECO:0000256" key="3">
    <source>
        <dbReference type="ARBA" id="ARBA00022448"/>
    </source>
</evidence>
<evidence type="ECO:0000313" key="11">
    <source>
        <dbReference type="Proteomes" id="UP000031521"/>
    </source>
</evidence>
<dbReference type="InterPro" id="IPR000515">
    <property type="entry name" value="MetI-like"/>
</dbReference>
<dbReference type="PANTHER" id="PTHR30614:SF41">
    <property type="entry name" value="INNER MEMBRANE AMINO-ACID ABC TRANSPORTER PERMEASE PROTEIN YHDY"/>
    <property type="match status" value="1"/>
</dbReference>
<feature type="transmembrane region" description="Helical" evidence="8">
    <location>
        <begin position="185"/>
        <end position="207"/>
    </location>
</feature>
<dbReference type="Pfam" id="PF00528">
    <property type="entry name" value="BPD_transp_1"/>
    <property type="match status" value="1"/>
</dbReference>
<keyword evidence="5 8" id="KW-0812">Transmembrane</keyword>
<dbReference type="OrthoDB" id="9771188at2"/>
<keyword evidence="3 8" id="KW-0813">Transport</keyword>
<reference evidence="10 11" key="1">
    <citation type="journal article" date="2014" name="Int. J. Syst. Evol. Microbiol.">
        <title>Celeribacter indicus sp. nov., a polycyclic aromatic hydrocarbon-degrading bacterium from deep-sea sediment and reclassification of Huaishuia halophila as Celeribacter halophilus comb. nov.</title>
        <authorList>
            <person name="Lai Q."/>
            <person name="Cao J."/>
            <person name="Yuan J."/>
            <person name="Li F."/>
            <person name="Shao Z."/>
        </authorList>
    </citation>
    <scope>NUCLEOTIDE SEQUENCE [LARGE SCALE GENOMIC DNA]</scope>
    <source>
        <strain evidence="10">P73</strain>
    </source>
</reference>
<feature type="transmembrane region" description="Helical" evidence="8">
    <location>
        <begin position="401"/>
        <end position="420"/>
    </location>
</feature>
<dbReference type="GO" id="GO:0043190">
    <property type="term" value="C:ATP-binding cassette (ABC) transporter complex"/>
    <property type="evidence" value="ECO:0007669"/>
    <property type="project" value="InterPro"/>
</dbReference>